<evidence type="ECO:0000256" key="4">
    <source>
        <dbReference type="HAMAP-Rule" id="MF_00434"/>
    </source>
</evidence>
<dbReference type="PANTHER" id="PTHR42805">
    <property type="entry name" value="PTERIN-4-ALPHA-CARBINOLAMINE DEHYDRATASE-RELATED"/>
    <property type="match status" value="1"/>
</dbReference>
<evidence type="ECO:0000256" key="3">
    <source>
        <dbReference type="ARBA" id="ARBA00023239"/>
    </source>
</evidence>
<proteinExistence type="inferred from homology"/>
<dbReference type="Gene3D" id="3.30.1360.20">
    <property type="entry name" value="Transcriptional coactivator/pterin dehydratase"/>
    <property type="match status" value="1"/>
</dbReference>
<dbReference type="SUPFAM" id="SSF55248">
    <property type="entry name" value="PCD-like"/>
    <property type="match status" value="1"/>
</dbReference>
<reference evidence="5 6" key="1">
    <citation type="submission" date="2019-07" db="EMBL/GenBank/DDBJ databases">
        <title>Whole genome shotgun sequence of Acetobacter oeni NBRC 105207.</title>
        <authorList>
            <person name="Hosoyama A."/>
            <person name="Uohara A."/>
            <person name="Ohji S."/>
            <person name="Ichikawa N."/>
        </authorList>
    </citation>
    <scope>NUCLEOTIDE SEQUENCE [LARGE SCALE GENOMIC DNA]</scope>
    <source>
        <strain evidence="5 6">NBRC 105207</strain>
    </source>
</reference>
<name>A0A511XLL5_9PROT</name>
<comment type="similarity">
    <text evidence="2 4">Belongs to the pterin-4-alpha-carbinolamine dehydratase family.</text>
</comment>
<accession>A0A511XLL5</accession>
<dbReference type="PANTHER" id="PTHR42805:SF1">
    <property type="entry name" value="PTERIN-4-ALPHA-CARBINOLAMINE DEHYDRATASE-RELATED"/>
    <property type="match status" value="1"/>
</dbReference>
<comment type="caution">
    <text evidence="5">The sequence shown here is derived from an EMBL/GenBank/DDBJ whole genome shotgun (WGS) entry which is preliminary data.</text>
</comment>
<dbReference type="GO" id="GO:0008124">
    <property type="term" value="F:4-alpha-hydroxytetrahydrobiopterin dehydratase activity"/>
    <property type="evidence" value="ECO:0007669"/>
    <property type="project" value="UniProtKB-UniRule"/>
</dbReference>
<evidence type="ECO:0000256" key="2">
    <source>
        <dbReference type="ARBA" id="ARBA00006472"/>
    </source>
</evidence>
<keyword evidence="6" id="KW-1185">Reference proteome</keyword>
<sequence>MSDLTKKKCAPCSEGATPLSRNEAEAWLARTQDWSLQDNATRIERHFRFPDFAAALAFVNQVGALAEEEDHHPDISFGWGYATVSFSTHKIKGLHENDFIMAAKVSRLTRE</sequence>
<evidence type="ECO:0000313" key="6">
    <source>
        <dbReference type="Proteomes" id="UP000321746"/>
    </source>
</evidence>
<protein>
    <recommendedName>
        <fullName evidence="4">Putative pterin-4-alpha-carbinolamine dehydratase</fullName>
        <shortName evidence="4">PHS</shortName>
        <ecNumber evidence="4">4.2.1.96</ecNumber>
    </recommendedName>
    <alternativeName>
        <fullName evidence="4">4-alpha-hydroxy-tetrahydropterin dehydratase</fullName>
    </alternativeName>
    <alternativeName>
        <fullName evidence="4">Pterin carbinolamine dehydratase</fullName>
        <shortName evidence="4">PCD</shortName>
    </alternativeName>
</protein>
<dbReference type="AlphaFoldDB" id="A0A511XLL5"/>
<dbReference type="EC" id="4.2.1.96" evidence="4"/>
<dbReference type="Proteomes" id="UP000321746">
    <property type="component" value="Unassembled WGS sequence"/>
</dbReference>
<dbReference type="OrthoDB" id="9794987at2"/>
<organism evidence="5 6">
    <name type="scientific">Acetobacter oeni</name>
    <dbReference type="NCBI Taxonomy" id="304077"/>
    <lineage>
        <taxon>Bacteria</taxon>
        <taxon>Pseudomonadati</taxon>
        <taxon>Pseudomonadota</taxon>
        <taxon>Alphaproteobacteria</taxon>
        <taxon>Acetobacterales</taxon>
        <taxon>Acetobacteraceae</taxon>
        <taxon>Acetobacter</taxon>
    </lineage>
</organism>
<dbReference type="RefSeq" id="WP_146889094.1">
    <property type="nucleotide sequence ID" value="NZ_BJYG01000026.1"/>
</dbReference>
<gene>
    <name evidence="5" type="primary">phhB</name>
    <name evidence="5" type="ORF">AOE01nite_20520</name>
</gene>
<dbReference type="EMBL" id="BJYG01000026">
    <property type="protein sequence ID" value="GEN63828.1"/>
    <property type="molecule type" value="Genomic_DNA"/>
</dbReference>
<dbReference type="Pfam" id="PF01329">
    <property type="entry name" value="Pterin_4a"/>
    <property type="match status" value="1"/>
</dbReference>
<comment type="catalytic activity">
    <reaction evidence="1 4">
        <text>(4aS,6R)-4a-hydroxy-L-erythro-5,6,7,8-tetrahydrobiopterin = (6R)-L-erythro-6,7-dihydrobiopterin + H2O</text>
        <dbReference type="Rhea" id="RHEA:11920"/>
        <dbReference type="ChEBI" id="CHEBI:15377"/>
        <dbReference type="ChEBI" id="CHEBI:15642"/>
        <dbReference type="ChEBI" id="CHEBI:43120"/>
        <dbReference type="EC" id="4.2.1.96"/>
    </reaction>
</comment>
<evidence type="ECO:0000256" key="1">
    <source>
        <dbReference type="ARBA" id="ARBA00001554"/>
    </source>
</evidence>
<dbReference type="InterPro" id="IPR001533">
    <property type="entry name" value="Pterin_deHydtase"/>
</dbReference>
<dbReference type="InterPro" id="IPR050376">
    <property type="entry name" value="Pterin-4-alpha-carb_dehyd"/>
</dbReference>
<evidence type="ECO:0000313" key="5">
    <source>
        <dbReference type="EMBL" id="GEN63828.1"/>
    </source>
</evidence>
<dbReference type="HAMAP" id="MF_00434">
    <property type="entry name" value="Pterin_4_alpha"/>
    <property type="match status" value="1"/>
</dbReference>
<keyword evidence="3 4" id="KW-0456">Lyase</keyword>
<dbReference type="CDD" id="cd00913">
    <property type="entry name" value="PCD_DCoH_subfamily_a"/>
    <property type="match status" value="1"/>
</dbReference>
<dbReference type="GO" id="GO:0006729">
    <property type="term" value="P:tetrahydrobiopterin biosynthetic process"/>
    <property type="evidence" value="ECO:0007669"/>
    <property type="project" value="InterPro"/>
</dbReference>
<dbReference type="InterPro" id="IPR036428">
    <property type="entry name" value="PCD_sf"/>
</dbReference>